<keyword evidence="3" id="KW-1185">Reference proteome</keyword>
<protein>
    <submittedName>
        <fullName evidence="2">PQQ-like beta-propeller repeat protein</fullName>
    </submittedName>
</protein>
<evidence type="ECO:0000259" key="1">
    <source>
        <dbReference type="Pfam" id="PF13360"/>
    </source>
</evidence>
<evidence type="ECO:0000313" key="2">
    <source>
        <dbReference type="EMBL" id="KAA5536375.1"/>
    </source>
</evidence>
<dbReference type="AlphaFoldDB" id="A0A5M6CTN6"/>
<proteinExistence type="predicted"/>
<dbReference type="PANTHER" id="PTHR34512">
    <property type="entry name" value="CELL SURFACE PROTEIN"/>
    <property type="match status" value="1"/>
</dbReference>
<dbReference type="Gene3D" id="2.130.10.10">
    <property type="entry name" value="YVTN repeat-like/Quinoprotein amine dehydrogenase"/>
    <property type="match status" value="3"/>
</dbReference>
<feature type="domain" description="Pyrrolo-quinoline quinone repeat" evidence="1">
    <location>
        <begin position="35"/>
        <end position="188"/>
    </location>
</feature>
<sequence>MNLRKRYCILAASAMLAITGLNSCKKDYSPDTPLPVTYSQSLFVGSDNQIIYALDPISLEKKWKFSADGEILSTPLVKDKVLYVGTSKGTLYSINAQTGVKINSISYSNAIIGTPIFRGDMLLVVEGTKLHTLKADLTDYYVLPSTNTNVFDMGGSINSSPAIHNIAGGFQKAIFISGMNNNVVALNDLLQVLWTFTPAEPGAFYSSPCVVNDSFVYVGNDNGNVYAIKSLNGTQKWSFTTGAQVRSSPIQIGGNVLVGSDDRNFYSVDSATGLLRWKVQTGDAIQSSPVVFNQNVYFGSYDSKFYCIDIIDGHVVWQVPTQALIKSSPVAFNGDIYFGGFDKLLYRLDATTGAQRVTPYRINGQMATSPVIDDISKVYVPSISGDYRY</sequence>
<gene>
    <name evidence="2" type="ORF">F0919_01525</name>
</gene>
<accession>A0A5M6CTN6</accession>
<dbReference type="SUPFAM" id="SSF50998">
    <property type="entry name" value="Quinoprotein alcohol dehydrogenase-like"/>
    <property type="match status" value="2"/>
</dbReference>
<organism evidence="2 3">
    <name type="scientific">Taibaiella lutea</name>
    <dbReference type="NCBI Taxonomy" id="2608001"/>
    <lineage>
        <taxon>Bacteria</taxon>
        <taxon>Pseudomonadati</taxon>
        <taxon>Bacteroidota</taxon>
        <taxon>Chitinophagia</taxon>
        <taxon>Chitinophagales</taxon>
        <taxon>Chitinophagaceae</taxon>
        <taxon>Taibaiella</taxon>
    </lineage>
</organism>
<dbReference type="Proteomes" id="UP000323632">
    <property type="component" value="Unassembled WGS sequence"/>
</dbReference>
<dbReference type="InterPro" id="IPR018391">
    <property type="entry name" value="PQQ_b-propeller_rpt"/>
</dbReference>
<dbReference type="RefSeq" id="WP_150030946.1">
    <property type="nucleotide sequence ID" value="NZ_VWSH01000001.1"/>
</dbReference>
<dbReference type="Pfam" id="PF13360">
    <property type="entry name" value="PQQ_2"/>
    <property type="match status" value="2"/>
</dbReference>
<dbReference type="InterPro" id="IPR002372">
    <property type="entry name" value="PQQ_rpt_dom"/>
</dbReference>
<dbReference type="EMBL" id="VWSH01000001">
    <property type="protein sequence ID" value="KAA5536375.1"/>
    <property type="molecule type" value="Genomic_DNA"/>
</dbReference>
<dbReference type="InterPro" id="IPR011047">
    <property type="entry name" value="Quinoprotein_ADH-like_sf"/>
</dbReference>
<feature type="domain" description="Pyrrolo-quinoline quinone repeat" evidence="1">
    <location>
        <begin position="192"/>
        <end position="365"/>
    </location>
</feature>
<comment type="caution">
    <text evidence="2">The sequence shown here is derived from an EMBL/GenBank/DDBJ whole genome shotgun (WGS) entry which is preliminary data.</text>
</comment>
<dbReference type="InterPro" id="IPR015943">
    <property type="entry name" value="WD40/YVTN_repeat-like_dom_sf"/>
</dbReference>
<reference evidence="2 3" key="1">
    <citation type="submission" date="2019-09" db="EMBL/GenBank/DDBJ databases">
        <title>Genome sequence and assembly of Taibaiella sp.</title>
        <authorList>
            <person name="Chhetri G."/>
        </authorList>
    </citation>
    <scope>NUCLEOTIDE SEQUENCE [LARGE SCALE GENOMIC DNA]</scope>
    <source>
        <strain evidence="2 3">KVB11</strain>
    </source>
</reference>
<evidence type="ECO:0000313" key="3">
    <source>
        <dbReference type="Proteomes" id="UP000323632"/>
    </source>
</evidence>
<dbReference type="PANTHER" id="PTHR34512:SF30">
    <property type="entry name" value="OUTER MEMBRANE PROTEIN ASSEMBLY FACTOR BAMB"/>
    <property type="match status" value="1"/>
</dbReference>
<dbReference type="SMART" id="SM00564">
    <property type="entry name" value="PQQ"/>
    <property type="match status" value="6"/>
</dbReference>
<name>A0A5M6CTN6_9BACT</name>